<gene>
    <name evidence="6" type="ORF">Q7A36_19575</name>
</gene>
<organism evidence="6 7">
    <name type="scientific">Paracraurococcus lichenis</name>
    <dbReference type="NCBI Taxonomy" id="3064888"/>
    <lineage>
        <taxon>Bacteria</taxon>
        <taxon>Pseudomonadati</taxon>
        <taxon>Pseudomonadota</taxon>
        <taxon>Alphaproteobacteria</taxon>
        <taxon>Acetobacterales</taxon>
        <taxon>Roseomonadaceae</taxon>
        <taxon>Paracraurococcus</taxon>
    </lineage>
</organism>
<keyword evidence="7" id="KW-1185">Reference proteome</keyword>
<name>A0ABT9E382_9PROT</name>
<dbReference type="InterPro" id="IPR058792">
    <property type="entry name" value="Beta-barrel_RND_2"/>
</dbReference>
<dbReference type="Gene3D" id="1.10.287.470">
    <property type="entry name" value="Helix hairpin bin"/>
    <property type="match status" value="1"/>
</dbReference>
<evidence type="ECO:0000313" key="6">
    <source>
        <dbReference type="EMBL" id="MDO9710562.1"/>
    </source>
</evidence>
<feature type="domain" description="Multidrug resistance protein MdtA-like barrel-sandwich hybrid" evidence="4">
    <location>
        <begin position="75"/>
        <end position="262"/>
    </location>
</feature>
<dbReference type="RefSeq" id="WP_305105424.1">
    <property type="nucleotide sequence ID" value="NZ_JAUTWS010000019.1"/>
</dbReference>
<evidence type="ECO:0000256" key="2">
    <source>
        <dbReference type="SAM" id="MobiDB-lite"/>
    </source>
</evidence>
<proteinExistence type="predicted"/>
<evidence type="ECO:0000259" key="4">
    <source>
        <dbReference type="Pfam" id="PF25917"/>
    </source>
</evidence>
<feature type="transmembrane region" description="Helical" evidence="3">
    <location>
        <begin position="30"/>
        <end position="51"/>
    </location>
</feature>
<evidence type="ECO:0000256" key="1">
    <source>
        <dbReference type="SAM" id="Coils"/>
    </source>
</evidence>
<dbReference type="Gene3D" id="2.40.50.100">
    <property type="match status" value="1"/>
</dbReference>
<comment type="caution">
    <text evidence="6">The sequence shown here is derived from an EMBL/GenBank/DDBJ whole genome shotgun (WGS) entry which is preliminary data.</text>
</comment>
<evidence type="ECO:0000256" key="3">
    <source>
        <dbReference type="SAM" id="Phobius"/>
    </source>
</evidence>
<dbReference type="Proteomes" id="UP001243009">
    <property type="component" value="Unassembled WGS sequence"/>
</dbReference>
<dbReference type="Pfam" id="PF25917">
    <property type="entry name" value="BSH_RND"/>
    <property type="match status" value="1"/>
</dbReference>
<accession>A0ABT9E382</accession>
<dbReference type="PANTHER" id="PTHR30386">
    <property type="entry name" value="MEMBRANE FUSION SUBUNIT OF EMRAB-TOLC MULTIDRUG EFFLUX PUMP"/>
    <property type="match status" value="1"/>
</dbReference>
<keyword evidence="3" id="KW-0472">Membrane</keyword>
<reference evidence="6 7" key="1">
    <citation type="submission" date="2023-08" db="EMBL/GenBank/DDBJ databases">
        <title>The draft genome sequence of Paracraurococcus sp. LOR1-02.</title>
        <authorList>
            <person name="Kingkaew E."/>
            <person name="Tanasupawat S."/>
        </authorList>
    </citation>
    <scope>NUCLEOTIDE SEQUENCE [LARGE SCALE GENOMIC DNA]</scope>
    <source>
        <strain evidence="6 7">LOR1-02</strain>
    </source>
</reference>
<dbReference type="Pfam" id="PF25954">
    <property type="entry name" value="Beta-barrel_RND_2"/>
    <property type="match status" value="1"/>
</dbReference>
<protein>
    <submittedName>
        <fullName evidence="6">HlyD family secretion protein</fullName>
    </submittedName>
</protein>
<feature type="domain" description="CusB-like beta-barrel" evidence="5">
    <location>
        <begin position="273"/>
        <end position="316"/>
    </location>
</feature>
<dbReference type="PANTHER" id="PTHR30386:SF24">
    <property type="entry name" value="MULTIDRUG RESISTANCE EFFLUX PUMP"/>
    <property type="match status" value="1"/>
</dbReference>
<dbReference type="Gene3D" id="2.40.30.170">
    <property type="match status" value="1"/>
</dbReference>
<dbReference type="InterPro" id="IPR050739">
    <property type="entry name" value="MFP"/>
</dbReference>
<dbReference type="EMBL" id="JAUTWS010000019">
    <property type="protein sequence ID" value="MDO9710562.1"/>
    <property type="molecule type" value="Genomic_DNA"/>
</dbReference>
<dbReference type="InterPro" id="IPR058625">
    <property type="entry name" value="MdtA-like_BSH"/>
</dbReference>
<feature type="region of interest" description="Disordered" evidence="2">
    <location>
        <begin position="1"/>
        <end position="22"/>
    </location>
</feature>
<feature type="coiled-coil region" evidence="1">
    <location>
        <begin position="105"/>
        <end position="160"/>
    </location>
</feature>
<keyword evidence="3" id="KW-1133">Transmembrane helix</keyword>
<keyword evidence="3" id="KW-0812">Transmembrane</keyword>
<keyword evidence="1" id="KW-0175">Coiled coil</keyword>
<sequence length="370" mass="39619">MTELRDLRPQTSAPLPAAPTAPPPPSLRGIVVRAVVVALGLLAAGVLVVDWDELLLGQSRQWTNDAYLRGDPRQLSARLSGYVGRVAIADYQVVKAGDLLFEVEDADYRAQRDRAQAALAQAEAAQALAQAQAAQQESQVEVARRTIDATAADLRRAQLEQVRQEELRNTPAFIPRIWDQASADAQRLQATIAGNRADLGAQQAQLAVLRAGLEQAAAAVLGARAALEQAQVTLRYTRVVAPADGMVGSRAVRVGQYVQPGTLLTQFVPLDHVWAVANFRESQLGRMQAGQRAQVTVDAYPGTVLHGRVDSFEPGSQALGSLLPPDRAVGSFTKIVQRLPVKILLDDPGPLAGRLLPGLSVEVTVETTDP</sequence>
<dbReference type="SUPFAM" id="SSF111369">
    <property type="entry name" value="HlyD-like secretion proteins"/>
    <property type="match status" value="2"/>
</dbReference>
<evidence type="ECO:0000313" key="7">
    <source>
        <dbReference type="Proteomes" id="UP001243009"/>
    </source>
</evidence>
<evidence type="ECO:0000259" key="5">
    <source>
        <dbReference type="Pfam" id="PF25954"/>
    </source>
</evidence>